<dbReference type="InterPro" id="IPR036318">
    <property type="entry name" value="FAD-bd_PCMH-like_sf"/>
</dbReference>
<evidence type="ECO:0000313" key="3">
    <source>
        <dbReference type="Proteomes" id="UP000294813"/>
    </source>
</evidence>
<dbReference type="InterPro" id="IPR006094">
    <property type="entry name" value="Oxid_FAD_bind_N"/>
</dbReference>
<gene>
    <name evidence="2" type="ORF">EDD73_10525</name>
</gene>
<sequence>MLHTRKMDRFVTFDQATGRLCCEAGMLLKEIFDKVLPQNWFLPVTTPGTQYVTVGGAKWNA</sequence>
<accession>A0A4R2RSC3</accession>
<dbReference type="AlphaFoldDB" id="A0A4R2RSC3"/>
<dbReference type="EMBL" id="SLXT01000005">
    <property type="protein sequence ID" value="TCP67130.1"/>
    <property type="molecule type" value="Genomic_DNA"/>
</dbReference>
<name>A0A4R2RSC3_9FIRM</name>
<dbReference type="GO" id="GO:0050660">
    <property type="term" value="F:flavin adenine dinucleotide binding"/>
    <property type="evidence" value="ECO:0007669"/>
    <property type="project" value="InterPro"/>
</dbReference>
<feature type="domain" description="FAD linked oxidase N-terminal" evidence="1">
    <location>
        <begin position="1"/>
        <end position="57"/>
    </location>
</feature>
<protein>
    <submittedName>
        <fullName evidence="2">FAD binding domain-containing protein</fullName>
    </submittedName>
</protein>
<dbReference type="SUPFAM" id="SSF56176">
    <property type="entry name" value="FAD-binding/transporter-associated domain-like"/>
    <property type="match status" value="1"/>
</dbReference>
<dbReference type="InterPro" id="IPR016169">
    <property type="entry name" value="FAD-bd_PCMH_sub2"/>
</dbReference>
<dbReference type="Gene3D" id="3.30.465.10">
    <property type="match status" value="1"/>
</dbReference>
<comment type="caution">
    <text evidence="2">The sequence shown here is derived from an EMBL/GenBank/DDBJ whole genome shotgun (WGS) entry which is preliminary data.</text>
</comment>
<dbReference type="Proteomes" id="UP000294813">
    <property type="component" value="Unassembled WGS sequence"/>
</dbReference>
<keyword evidence="3" id="KW-1185">Reference proteome</keyword>
<evidence type="ECO:0000313" key="2">
    <source>
        <dbReference type="EMBL" id="TCP67130.1"/>
    </source>
</evidence>
<proteinExistence type="predicted"/>
<dbReference type="Pfam" id="PF01565">
    <property type="entry name" value="FAD_binding_4"/>
    <property type="match status" value="1"/>
</dbReference>
<reference evidence="2 3" key="1">
    <citation type="submission" date="2019-03" db="EMBL/GenBank/DDBJ databases">
        <title>Genomic Encyclopedia of Type Strains, Phase IV (KMG-IV): sequencing the most valuable type-strain genomes for metagenomic binning, comparative biology and taxonomic classification.</title>
        <authorList>
            <person name="Goeker M."/>
        </authorList>
    </citation>
    <scope>NUCLEOTIDE SEQUENCE [LARGE SCALE GENOMIC DNA]</scope>
    <source>
        <strain evidence="2 3">DSM 11170</strain>
    </source>
</reference>
<evidence type="ECO:0000259" key="1">
    <source>
        <dbReference type="Pfam" id="PF01565"/>
    </source>
</evidence>
<organism evidence="2 3">
    <name type="scientific">Heliophilum fasciatum</name>
    <dbReference type="NCBI Taxonomy" id="35700"/>
    <lineage>
        <taxon>Bacteria</taxon>
        <taxon>Bacillati</taxon>
        <taxon>Bacillota</taxon>
        <taxon>Clostridia</taxon>
        <taxon>Eubacteriales</taxon>
        <taxon>Heliobacteriaceae</taxon>
        <taxon>Heliophilum</taxon>
    </lineage>
</organism>
<dbReference type="RefSeq" id="WP_207668798.1">
    <property type="nucleotide sequence ID" value="NZ_SLXT01000005.1"/>
</dbReference>